<comment type="similarity">
    <text evidence="1">Belongs to the cyclophilin-type PPIase family.</text>
</comment>
<dbReference type="InterPro" id="IPR003961">
    <property type="entry name" value="FN3_dom"/>
</dbReference>
<gene>
    <name evidence="8" type="ORF">HNQ65_002072</name>
</gene>
<dbReference type="InterPro" id="IPR044666">
    <property type="entry name" value="Cyclophilin_A-like"/>
</dbReference>
<dbReference type="PANTHER" id="PTHR45625:SF4">
    <property type="entry name" value="PEPTIDYLPROLYL ISOMERASE DOMAIN AND WD REPEAT-CONTAINING PROTEIN 1"/>
    <property type="match status" value="1"/>
</dbReference>
<dbReference type="Pfam" id="PF18887">
    <property type="entry name" value="MBG_3"/>
    <property type="match status" value="4"/>
</dbReference>
<dbReference type="Proteomes" id="UP000590740">
    <property type="component" value="Unassembled WGS sequence"/>
</dbReference>
<evidence type="ECO:0000259" key="7">
    <source>
        <dbReference type="PROSITE" id="PS50853"/>
    </source>
</evidence>
<dbReference type="InterPro" id="IPR002130">
    <property type="entry name" value="Cyclophilin-type_PPIase_dom"/>
</dbReference>
<dbReference type="SUPFAM" id="SSF50891">
    <property type="entry name" value="Cyclophilin-like"/>
    <property type="match status" value="1"/>
</dbReference>
<evidence type="ECO:0000256" key="1">
    <source>
        <dbReference type="ARBA" id="ARBA00007365"/>
    </source>
</evidence>
<keyword evidence="4 8" id="KW-0413">Isomerase</keyword>
<evidence type="ECO:0000256" key="3">
    <source>
        <dbReference type="ARBA" id="ARBA00023110"/>
    </source>
</evidence>
<dbReference type="GO" id="GO:0003755">
    <property type="term" value="F:peptidyl-prolyl cis-trans isomerase activity"/>
    <property type="evidence" value="ECO:0007669"/>
    <property type="project" value="UniProtKB-KW"/>
</dbReference>
<dbReference type="Pfam" id="PF00041">
    <property type="entry name" value="fn3"/>
    <property type="match status" value="1"/>
</dbReference>
<dbReference type="InterPro" id="IPR015919">
    <property type="entry name" value="Cadherin-like_sf"/>
</dbReference>
<evidence type="ECO:0000256" key="4">
    <source>
        <dbReference type="ARBA" id="ARBA00023235"/>
    </source>
</evidence>
<dbReference type="PROSITE" id="PS50853">
    <property type="entry name" value="FN3"/>
    <property type="match status" value="2"/>
</dbReference>
<dbReference type="PRINTS" id="PR00153">
    <property type="entry name" value="CSAPPISMRASE"/>
</dbReference>
<dbReference type="Pfam" id="PF05345">
    <property type="entry name" value="He_PIG"/>
    <property type="match status" value="2"/>
</dbReference>
<feature type="chain" id="PRO_5030930546" description="peptidylprolyl isomerase" evidence="5">
    <location>
        <begin position="30"/>
        <end position="1185"/>
    </location>
</feature>
<sequence>MVSSILSLRGLRFLVISFLALFCASPSFAGVPNGAPAALGAAVQDSASVVYFSFDDNSTDETGFDFAYTVNGSGTQHFQVTSTTSASKGTVYVGLTLSAGTTYTFQVCAYVGAFNAGNSTSYTNTITVTPASFSTPVIATTTITNESTVRFAVVDNSYSEAGYFYEYNPASTGFVSGGNTGASLSNVNFPGLAPGTAYQFRIRGFQGTSASPTAYTSYSNTVSVTTPFFAPTGLTATTASESTVNLAWTDNSAAEGGYAVYYRSSGTGSYTLLNYTAANATSYSVTGLNPGTAYDFQVYAAYQSTSVILSSASNTATTTTKDGFTSRTYQPITYNQAFSYQATVSTASSRTSWSITGLPTGLTFNSSTGLVSGTPTVTGVFSCPMTATFSSGWTTNNTLKLRIIRAPAAPLTGTTISSQTLASGGNTSISLTDKFSDPDSESAVRLITNMGNMDFILYNTATPNTVTNFLSYVNNASYSGNYNGAVFHRSVPGFVIQGGGFKVLSSPNNFTSITTTASPTNEPGISNLTGTVAMAKLGSDPNSATDQFFVNLADNSSNLDNQNGGFTVFARVAGSGMTTANAIAALPTVSSTVNVDGTANTSLTNWPVTSGSTMDTTKMVTITSAAPVAVLSYSVTGNTNSSAVSASISGTNLQINGVAGGQSNVTVTATDLDGNTVSQTFAVTVNQAPSITSAAPSANGAVGSAYSFTYTATGYPVPTFSVTSGALPAGLTLSSAGVISGTCSTAGTYSGVVTATNSNGTTTQSFSITVPKLSGTVNLGGLSPTYDGTAKTATSTTTPSGLTVTYTYNGSSTAPTNAGTYTVVGTINDTNYQGSATGSMTIAKATATVSLGSLSPTYDGTAKSVTSTTTPNGLTVTYTYNGSSTAPTNAGSYPVVATINDTNYQGTANGTLTISKASGSISLGSLSQTYNGTARTVTSTTTPNGLTVTYTYNGSSSAPTNAGSYPIVATINDTNYQGTANGTLNVAQATASIALSGLTQVYDGAAKPVTAVTTPVGLTVNITYNGSSTAPSGFGSYTVAASISDTNYTGTQGGTLVIQGQSSSSWKSQHFTAGQISAGLSADNADPDGDGVKNLAEYAMGTDPLARNTPPQPTVDANGLTLIFTRPKALPDVTYSAESTDSFGSWNPVTLEVITDGPVQTVRARDTLSSGNTTRRFMRLIFGTP</sequence>
<name>A0A7W7YAX9_9BACT</name>
<feature type="domain" description="Fibronectin type-III" evidence="7">
    <location>
        <begin position="35"/>
        <end position="132"/>
    </location>
</feature>
<dbReference type="InterPro" id="IPR013783">
    <property type="entry name" value="Ig-like_fold"/>
</dbReference>
<dbReference type="SUPFAM" id="SSF49265">
    <property type="entry name" value="Fibronectin type III"/>
    <property type="match status" value="2"/>
</dbReference>
<dbReference type="InterPro" id="IPR036116">
    <property type="entry name" value="FN3_sf"/>
</dbReference>
<evidence type="ECO:0000313" key="8">
    <source>
        <dbReference type="EMBL" id="MBB5032490.1"/>
    </source>
</evidence>
<feature type="domain" description="Fibronectin type-III" evidence="7">
    <location>
        <begin position="230"/>
        <end position="323"/>
    </location>
</feature>
<protein>
    <recommendedName>
        <fullName evidence="2">peptidylprolyl isomerase</fullName>
        <ecNumber evidence="2">5.2.1.8</ecNumber>
    </recommendedName>
</protein>
<dbReference type="SMART" id="SM00060">
    <property type="entry name" value="FN3"/>
    <property type="match status" value="3"/>
</dbReference>
<dbReference type="CDD" id="cd00063">
    <property type="entry name" value="FN3"/>
    <property type="match status" value="1"/>
</dbReference>
<dbReference type="InterPro" id="IPR020892">
    <property type="entry name" value="Cyclophilin-type_PPIase_CS"/>
</dbReference>
<dbReference type="GO" id="GO:0006457">
    <property type="term" value="P:protein folding"/>
    <property type="evidence" value="ECO:0007669"/>
    <property type="project" value="InterPro"/>
</dbReference>
<keyword evidence="5" id="KW-0732">Signal</keyword>
<dbReference type="PROSITE" id="PS50072">
    <property type="entry name" value="CSA_PPIASE_2"/>
    <property type="match status" value="1"/>
</dbReference>
<dbReference type="PANTHER" id="PTHR45625">
    <property type="entry name" value="PEPTIDYL-PROLYL CIS-TRANS ISOMERASE-RELATED"/>
    <property type="match status" value="1"/>
</dbReference>
<evidence type="ECO:0000256" key="2">
    <source>
        <dbReference type="ARBA" id="ARBA00013194"/>
    </source>
</evidence>
<dbReference type="AlphaFoldDB" id="A0A7W7YAX9"/>
<evidence type="ECO:0000259" key="6">
    <source>
        <dbReference type="PROSITE" id="PS50072"/>
    </source>
</evidence>
<comment type="caution">
    <text evidence="8">The sequence shown here is derived from an EMBL/GenBank/DDBJ whole genome shotgun (WGS) entry which is preliminary data.</text>
</comment>
<dbReference type="InterPro" id="IPR043772">
    <property type="entry name" value="MBG_3"/>
</dbReference>
<evidence type="ECO:0000313" key="9">
    <source>
        <dbReference type="Proteomes" id="UP000590740"/>
    </source>
</evidence>
<proteinExistence type="inferred from homology"/>
<dbReference type="PROSITE" id="PS00170">
    <property type="entry name" value="CSA_PPIASE_1"/>
    <property type="match status" value="1"/>
</dbReference>
<dbReference type="InterPro" id="IPR029000">
    <property type="entry name" value="Cyclophilin-like_dom_sf"/>
</dbReference>
<dbReference type="EC" id="5.2.1.8" evidence="2"/>
<dbReference type="Gene3D" id="2.60.40.10">
    <property type="entry name" value="Immunoglobulins"/>
    <property type="match status" value="3"/>
</dbReference>
<dbReference type="EMBL" id="JACHIG010000004">
    <property type="protein sequence ID" value="MBB5032490.1"/>
    <property type="molecule type" value="Genomic_DNA"/>
</dbReference>
<dbReference type="RefSeq" id="WP_184339422.1">
    <property type="nucleotide sequence ID" value="NZ_JACHIG010000004.1"/>
</dbReference>
<dbReference type="Pfam" id="PF00160">
    <property type="entry name" value="Pro_isomerase"/>
    <property type="match status" value="1"/>
</dbReference>
<feature type="domain" description="PPIase cyclophilin-type" evidence="6">
    <location>
        <begin position="448"/>
        <end position="627"/>
    </location>
</feature>
<dbReference type="GO" id="GO:0016020">
    <property type="term" value="C:membrane"/>
    <property type="evidence" value="ECO:0007669"/>
    <property type="project" value="InterPro"/>
</dbReference>
<keyword evidence="9" id="KW-1185">Reference proteome</keyword>
<accession>A0A7W7YAX9</accession>
<dbReference type="SUPFAM" id="SSF49313">
    <property type="entry name" value="Cadherin-like"/>
    <property type="match status" value="2"/>
</dbReference>
<dbReference type="GO" id="GO:0005509">
    <property type="term" value="F:calcium ion binding"/>
    <property type="evidence" value="ECO:0007669"/>
    <property type="project" value="InterPro"/>
</dbReference>
<reference evidence="8 9" key="1">
    <citation type="submission" date="2020-08" db="EMBL/GenBank/DDBJ databases">
        <title>Genomic Encyclopedia of Type Strains, Phase IV (KMG-IV): sequencing the most valuable type-strain genomes for metagenomic binning, comparative biology and taxonomic classification.</title>
        <authorList>
            <person name="Goeker M."/>
        </authorList>
    </citation>
    <scope>NUCLEOTIDE SEQUENCE [LARGE SCALE GENOMIC DNA]</scope>
    <source>
        <strain evidence="8 9">DSM 12252</strain>
    </source>
</reference>
<keyword evidence="3" id="KW-0697">Rotamase</keyword>
<organism evidence="8 9">
    <name type="scientific">Prosthecobacter vanneervenii</name>
    <dbReference type="NCBI Taxonomy" id="48466"/>
    <lineage>
        <taxon>Bacteria</taxon>
        <taxon>Pseudomonadati</taxon>
        <taxon>Verrucomicrobiota</taxon>
        <taxon>Verrucomicrobiia</taxon>
        <taxon>Verrucomicrobiales</taxon>
        <taxon>Verrucomicrobiaceae</taxon>
        <taxon>Prosthecobacter</taxon>
    </lineage>
</organism>
<evidence type="ECO:0000256" key="5">
    <source>
        <dbReference type="SAM" id="SignalP"/>
    </source>
</evidence>
<dbReference type="Gene3D" id="2.40.100.10">
    <property type="entry name" value="Cyclophilin-like"/>
    <property type="match status" value="1"/>
</dbReference>
<feature type="signal peptide" evidence="5">
    <location>
        <begin position="1"/>
        <end position="29"/>
    </location>
</feature>